<accession>A0A0U2UGC3</accession>
<dbReference type="PATRIC" id="fig|162209.4.peg.1973"/>
<sequence>MSTIEFAENRLNVRLTYHQKELLTLLQTNPDGWYNSLCIETLEMKQVREVFSKWRESVLIGA</sequence>
<proteinExistence type="predicted"/>
<dbReference type="KEGG" id="pnp:IJ22_18620"/>
<dbReference type="Proteomes" id="UP000061660">
    <property type="component" value="Chromosome"/>
</dbReference>
<evidence type="ECO:0000313" key="2">
    <source>
        <dbReference type="Proteomes" id="UP000061660"/>
    </source>
</evidence>
<protein>
    <submittedName>
        <fullName evidence="1">Uncharacterized protein</fullName>
    </submittedName>
</protein>
<gene>
    <name evidence="1" type="ORF">IJ22_18620</name>
</gene>
<reference evidence="2" key="1">
    <citation type="submission" date="2015-12" db="EMBL/GenBank/DDBJ databases">
        <title>Complete genome sequences of two moderately thermophilic Paenibacillus species.</title>
        <authorList>
            <person name="Butler R.III."/>
            <person name="Wang J."/>
            <person name="Stark B.C."/>
            <person name="Pombert J.-F."/>
        </authorList>
    </citation>
    <scope>NUCLEOTIDE SEQUENCE [LARGE SCALE GENOMIC DNA]</scope>
    <source>
        <strain evidence="2">32O-Y</strain>
    </source>
</reference>
<reference evidence="1 2" key="2">
    <citation type="journal article" date="2016" name="Genome Announc.">
        <title>Complete Genome Sequences of Two Interactive Moderate Thermophiles, Paenibacillus napthalenovorans 32O-Y and Paenibacillus sp. 32O-W.</title>
        <authorList>
            <person name="Butler R.R.III."/>
            <person name="Wang J."/>
            <person name="Stark B.C."/>
            <person name="Pombert J.F."/>
        </authorList>
    </citation>
    <scope>NUCLEOTIDE SEQUENCE [LARGE SCALE GENOMIC DNA]</scope>
    <source>
        <strain evidence="1 2">32O-Y</strain>
    </source>
</reference>
<keyword evidence="2" id="KW-1185">Reference proteome</keyword>
<dbReference type="AlphaFoldDB" id="A0A0U2UGC3"/>
<dbReference type="STRING" id="162209.IJ22_18620"/>
<evidence type="ECO:0000313" key="1">
    <source>
        <dbReference type="EMBL" id="ALS22236.1"/>
    </source>
</evidence>
<name>A0A0U2UGC3_9BACL</name>
<organism evidence="1 2">
    <name type="scientific">Paenibacillus naphthalenovorans</name>
    <dbReference type="NCBI Taxonomy" id="162209"/>
    <lineage>
        <taxon>Bacteria</taxon>
        <taxon>Bacillati</taxon>
        <taxon>Bacillota</taxon>
        <taxon>Bacilli</taxon>
        <taxon>Bacillales</taxon>
        <taxon>Paenibacillaceae</taxon>
        <taxon>Paenibacillus</taxon>
    </lineage>
</organism>
<dbReference type="EMBL" id="CP013652">
    <property type="protein sequence ID" value="ALS22236.1"/>
    <property type="molecule type" value="Genomic_DNA"/>
</dbReference>